<dbReference type="Gene3D" id="2.160.20.10">
    <property type="entry name" value="Single-stranded right-handed beta-helix, Pectin lyase-like"/>
    <property type="match status" value="1"/>
</dbReference>
<reference evidence="3" key="1">
    <citation type="journal article" date="2020" name="mSystems">
        <title>Genome- and Community-Level Interaction Insights into Carbon Utilization and Element Cycling Functions of Hydrothermarchaeota in Hydrothermal Sediment.</title>
        <authorList>
            <person name="Zhou Z."/>
            <person name="Liu Y."/>
            <person name="Xu W."/>
            <person name="Pan J."/>
            <person name="Luo Z.H."/>
            <person name="Li M."/>
        </authorList>
    </citation>
    <scope>NUCLEOTIDE SEQUENCE [LARGE SCALE GENOMIC DNA]</scope>
    <source>
        <strain evidence="3">HyVt-456</strain>
    </source>
</reference>
<evidence type="ECO:0000259" key="2">
    <source>
        <dbReference type="Pfam" id="PF13205"/>
    </source>
</evidence>
<dbReference type="InterPro" id="IPR006626">
    <property type="entry name" value="PbH1"/>
</dbReference>
<dbReference type="InterPro" id="IPR012334">
    <property type="entry name" value="Pectin_lyas_fold"/>
</dbReference>
<evidence type="ECO:0000256" key="1">
    <source>
        <dbReference type="ARBA" id="ARBA00022729"/>
    </source>
</evidence>
<dbReference type="PANTHER" id="PTHR46580">
    <property type="entry name" value="SENSOR KINASE-RELATED"/>
    <property type="match status" value="1"/>
</dbReference>
<dbReference type="Proteomes" id="UP000886005">
    <property type="component" value="Unassembled WGS sequence"/>
</dbReference>
<gene>
    <name evidence="3" type="ORF">ENJ10_12760</name>
</gene>
<dbReference type="SUPFAM" id="SSF51126">
    <property type="entry name" value="Pectin lyase-like"/>
    <property type="match status" value="2"/>
</dbReference>
<accession>A0A7V1LP10</accession>
<name>A0A7V1LP10_CALAY</name>
<protein>
    <submittedName>
        <fullName evidence="3">T9SS type A sorting domain-containing protein</fullName>
    </submittedName>
</protein>
<feature type="non-terminal residue" evidence="3">
    <location>
        <position position="1"/>
    </location>
</feature>
<dbReference type="PANTHER" id="PTHR46580:SF4">
    <property type="entry name" value="ATP_GTP-BINDING PROTEIN"/>
    <property type="match status" value="1"/>
</dbReference>
<dbReference type="InterPro" id="IPR013517">
    <property type="entry name" value="FG-GAP"/>
</dbReference>
<dbReference type="InterPro" id="IPR032812">
    <property type="entry name" value="SbsA_Ig"/>
</dbReference>
<dbReference type="InterPro" id="IPR011050">
    <property type="entry name" value="Pectin_lyase_fold/virulence"/>
</dbReference>
<dbReference type="NCBIfam" id="TIGR04183">
    <property type="entry name" value="Por_Secre_tail"/>
    <property type="match status" value="1"/>
</dbReference>
<organism evidence="3">
    <name type="scientific">Caldithrix abyssi</name>
    <dbReference type="NCBI Taxonomy" id="187145"/>
    <lineage>
        <taxon>Bacteria</taxon>
        <taxon>Pseudomonadati</taxon>
        <taxon>Calditrichota</taxon>
        <taxon>Calditrichia</taxon>
        <taxon>Calditrichales</taxon>
        <taxon>Calditrichaceae</taxon>
        <taxon>Caldithrix</taxon>
    </lineage>
</organism>
<keyword evidence="1" id="KW-0732">Signal</keyword>
<proteinExistence type="predicted"/>
<sequence>STGGAFYYKGKDVISAVVENNTFAENQSDQSGGAMFIENTSGMLIRENIIVSNNALGDGGAIYLKDISSATITMWSNSVSGNQAGNNGGALYIDNVTQLSIGDAFSQRNNFFHNRNASQINNITSKNSISNLSLAHNYWGTNDQSSIISTLDIPQINTSWSTFDTTPADTRVKLVDVLPKIWFADGSLDFGPAGEGIGLSPVADSIVIIRTLPDTMVALDGADVSLPKNYTFNWQSNILPEAVGKLTFLLDSSELNYLGNPLPNTIKAYYDAQGSWQSLPSTVEDSGKRIQIDYNDPSMLSFGIGVKASGLDSVLFVQPRPFRTDVDPAEDISILFQKDMNPATLNNNTIFIYGEGSGRHHARFAYDSGGRRLLIQVDESFMAGEEVTVILTDRIELSSGENFVGYSWQYTVSSLRGAATLIPAALQQVNESGVRFRIADFDGDHIPELVRLESGTLTVLKRNGSGMYQINHQTGVSFYNVLRIADINGDGQPEIILLNNGTIEIFPYDVFNGFGVSSTLDVNTGAYLADVLILDLNSDGVPDFALLRDYVSNYSVDIYPGSYNGSYSLGSPLTNFLSGSPSHLSVLDSDADGLPDLLVNEVSSTSAVSVLVNKKDSFSRNELAVNFFNNQQDLSAANVWQTGGEDESREIIVAGSANGLSDRVDVYAMISSTALQLRDSLHFSANVNTVAAADINSDGYLDIITLTADSSLHLWFSRDGALVEKSSQKLSFDAQKLITADLDGDGDRDVLIYGDEEVSTRWQLLENKTRNPRAWWVDGSFYASAESGSLQQPFKTIRQAIAHSYEGDTVMVSGRSVYRENLTVKHSLKLSSWDSARVVLLPDDQDLFAREVLSATAAAQISITNWVINNDKNLTGWSGLMLDRVDSLYINGLSVTGFSKGLALNRVNGLLKNISAEDNERGIEGDSSDVVFKQLVLTGNSASGLSVRHSQVKIDTADISGNNLNAVSGEAGLSVTLNSRMEMDYAHMDSNRGANILLSNSELKTRLVYLGKSLAGEYGLRALNNAQLTLENSVVAENAQTGIQLNNSNGEIINTLFIGNDSLGANNGSAVVLDNGSDFLIHNSIFVDNGTGINNVNGSARIRYNNFWGNQNNISGAVAGPGNRQLDPLFVFQYNPLGIKQGVDGFENLKLAAGSPLIDAGDPTVKNEGTASRSDIGLYGNLGAPYMIAESPQVEVSVLDSSLVLSWQAPQSVSGRSLWGGMAIFRGTEADFIPDTLNLLHASGRDVYDYEDRSMIFGTDYFYKLAYLDSNGAAIGYGAAVEGRIDFGAFSLTKDTLNVQLGQGDTLQRPLVVKNTGTLPVAVSVSQPQVSWLAISPDTLVIEVGESRFFRMQLSARGLEKDSIYTTRFSLRMVNDPDSEREVLLRMLVSYRDLLQPVTRIVGSYPDTLLQTGVTIRFSGDDTSNSSIGTPTKLLSYEYRLTHNGALYQQDTVNSASVSFYPLPEGLYRFDVAALDTAYNGGLSENAVSLRFAVKAPRFVIRKKRWQFLSLPFDLSAAGEVDLSSIRAIKYWNRDAYVNVKPDSLIAGHAYWMVTDKFAAVNTANYKTFDSDSGRVIPLNLGWNMIGSPWNWDISVKDMRIVSGGSEYTFEQAIDDSLINGSLFYYNNLASDIEPYIPQAGNAIGKHKGYWLYAYRAGELYINPTPYMPEEVSVLEKTARLLVADEDAIFKLKAQRGQETVENYYSVLSQKEKYPFIYRGAIEPPAISKRLRMFTRRNALAHLSDFVTRIPGDSVKQWQLTLDIPEGQASTSLSWDIYSRGNGIHYFLYHLEKGEWFDVSQRQSYDLGNARGKQHFRLYASRNAGFSPRVLPTRFELGQNYPNPFNPETTIRIRVPFYAGDKNARLTVYDVLGRKVIELFNKKVKSGEIKVKWDGRNQFGGQVASGIYFYRFEADKFVSSKKMILIR</sequence>
<feature type="domain" description="SbsA Ig-like" evidence="2">
    <location>
        <begin position="314"/>
        <end position="411"/>
    </location>
</feature>
<comment type="caution">
    <text evidence="3">The sequence shown here is derived from an EMBL/GenBank/DDBJ whole genome shotgun (WGS) entry which is preliminary data.</text>
</comment>
<dbReference type="Pfam" id="PF13205">
    <property type="entry name" value="Big_5"/>
    <property type="match status" value="1"/>
</dbReference>
<dbReference type="Pfam" id="PF13517">
    <property type="entry name" value="FG-GAP_3"/>
    <property type="match status" value="2"/>
</dbReference>
<dbReference type="InterPro" id="IPR028994">
    <property type="entry name" value="Integrin_alpha_N"/>
</dbReference>
<dbReference type="SMART" id="SM00710">
    <property type="entry name" value="PbH1"/>
    <property type="match status" value="6"/>
</dbReference>
<evidence type="ECO:0000313" key="3">
    <source>
        <dbReference type="EMBL" id="HED11554.1"/>
    </source>
</evidence>
<dbReference type="Gene3D" id="2.60.40.4070">
    <property type="match status" value="1"/>
</dbReference>
<dbReference type="InterPro" id="IPR026444">
    <property type="entry name" value="Secre_tail"/>
</dbReference>
<dbReference type="EMBL" id="DRLD01000359">
    <property type="protein sequence ID" value="HED11554.1"/>
    <property type="molecule type" value="Genomic_DNA"/>
</dbReference>
<dbReference type="SUPFAM" id="SSF69318">
    <property type="entry name" value="Integrin alpha N-terminal domain"/>
    <property type="match status" value="1"/>
</dbReference>